<keyword evidence="6" id="KW-0406">Ion transport</keyword>
<dbReference type="Gene3D" id="2.40.170.20">
    <property type="entry name" value="TonB-dependent receptor, beta-barrel domain"/>
    <property type="match status" value="1"/>
</dbReference>
<evidence type="ECO:0000256" key="1">
    <source>
        <dbReference type="ARBA" id="ARBA00004571"/>
    </source>
</evidence>
<evidence type="ECO:0000256" key="4">
    <source>
        <dbReference type="ARBA" id="ARBA00022692"/>
    </source>
</evidence>
<dbReference type="InterPro" id="IPR000531">
    <property type="entry name" value="Beta-barrel_TonB"/>
</dbReference>
<dbReference type="GO" id="GO:0015889">
    <property type="term" value="P:cobalamin transport"/>
    <property type="evidence" value="ECO:0007669"/>
    <property type="project" value="TreeGrafter"/>
</dbReference>
<dbReference type="PANTHER" id="PTHR30069">
    <property type="entry name" value="TONB-DEPENDENT OUTER MEMBRANE RECEPTOR"/>
    <property type="match status" value="1"/>
</dbReference>
<accession>A0A841HSN0</accession>
<evidence type="ECO:0000256" key="7">
    <source>
        <dbReference type="ARBA" id="ARBA00023077"/>
    </source>
</evidence>
<keyword evidence="7 11" id="KW-0798">TonB box</keyword>
<dbReference type="GO" id="GO:0006811">
    <property type="term" value="P:monoatomic ion transport"/>
    <property type="evidence" value="ECO:0007669"/>
    <property type="project" value="UniProtKB-KW"/>
</dbReference>
<keyword evidence="2 10" id="KW-0813">Transport</keyword>
<evidence type="ECO:0000256" key="8">
    <source>
        <dbReference type="ARBA" id="ARBA00023136"/>
    </source>
</evidence>
<dbReference type="AlphaFoldDB" id="A0A841HSN0"/>
<dbReference type="PROSITE" id="PS52016">
    <property type="entry name" value="TONB_DEPENDENT_REC_3"/>
    <property type="match status" value="1"/>
</dbReference>
<dbReference type="GO" id="GO:0009279">
    <property type="term" value="C:cell outer membrane"/>
    <property type="evidence" value="ECO:0007669"/>
    <property type="project" value="UniProtKB-SubCell"/>
</dbReference>
<evidence type="ECO:0000256" key="6">
    <source>
        <dbReference type="ARBA" id="ARBA00023065"/>
    </source>
</evidence>
<feature type="signal peptide" evidence="12">
    <location>
        <begin position="1"/>
        <end position="24"/>
    </location>
</feature>
<feature type="domain" description="TonB-dependent receptor plug" evidence="14">
    <location>
        <begin position="45"/>
        <end position="150"/>
    </location>
</feature>
<evidence type="ECO:0000259" key="13">
    <source>
        <dbReference type="Pfam" id="PF00593"/>
    </source>
</evidence>
<dbReference type="Gene3D" id="2.170.130.10">
    <property type="entry name" value="TonB-dependent receptor, plug domain"/>
    <property type="match status" value="1"/>
</dbReference>
<gene>
    <name evidence="15" type="ORF">HNQ60_003762</name>
</gene>
<evidence type="ECO:0000313" key="15">
    <source>
        <dbReference type="EMBL" id="MBB6094875.1"/>
    </source>
</evidence>
<keyword evidence="3 10" id="KW-1134">Transmembrane beta strand</keyword>
<evidence type="ECO:0000259" key="14">
    <source>
        <dbReference type="Pfam" id="PF07715"/>
    </source>
</evidence>
<feature type="chain" id="PRO_5032295511" evidence="12">
    <location>
        <begin position="25"/>
        <end position="608"/>
    </location>
</feature>
<name>A0A841HSN0_9GAMM</name>
<keyword evidence="4 10" id="KW-0812">Transmembrane</keyword>
<comment type="subcellular location">
    <subcellularLocation>
        <location evidence="1 10">Cell outer membrane</location>
        <topology evidence="1 10">Multi-pass membrane protein</topology>
    </subcellularLocation>
</comment>
<sequence>MTRVHCRPFVSAIVGAVAPLTSLAAPDDSVAEVVVTAARIAQPITDVIGSVTVLTRDDIQKRQVQSVQDLLRGEAGISIANNGGLGKLSSMFVRGTEADQVLVLVNGVRVGSATAGTTRIEFIPVDQIERIEIVRGPRSSLYGADAIGGVIQIFTRDASGPAFSLGGGSHETYNASGSFGARGEHAWVSVTGNYIESQGFNSCRASFAGGCFTDEPDEDGYRNASGSLRAGYSWDDTAEIEATALYASGHTEYDGDFGNETDFIQSVYSLKGKVAAASNWDLTMQLGLSQDDADDFKDGVYSSTFDTERRNASLQSDWTVGAGHILTLGMDYLDDRVASSTPYDQTSRDNTGIFGQYTGRIGAHEVLASVRSDDNEQFGNHTTGGVGWKWFTDDAIAFSVAWGTAFLAPNFNDLYYPGFSNPDLKPEESDSVELGISGAVAQSTWSVSAFETNVDNLIVFDFVTFLPQNISEARIRGIEVEAGTQLGNWSLGANYTHLDPRNRDSGTNRDNLLPRRAADAGRIDVAYGTDAFSIGTTANIVGSRYDNLANSTKLDSYTTVDFLATFRFGDGWSVQGKVANAFDEDYETAAFYYQDGRSYFVTLGYQPR</sequence>
<keyword evidence="8 10" id="KW-0472">Membrane</keyword>
<reference evidence="15 16" key="1">
    <citation type="submission" date="2020-08" db="EMBL/GenBank/DDBJ databases">
        <title>Genomic Encyclopedia of Type Strains, Phase IV (KMG-IV): sequencing the most valuable type-strain genomes for metagenomic binning, comparative biology and taxonomic classification.</title>
        <authorList>
            <person name="Goeker M."/>
        </authorList>
    </citation>
    <scope>NUCLEOTIDE SEQUENCE [LARGE SCALE GENOMIC DNA]</scope>
    <source>
        <strain evidence="15 16">DSM 26723</strain>
    </source>
</reference>
<evidence type="ECO:0000256" key="11">
    <source>
        <dbReference type="RuleBase" id="RU003357"/>
    </source>
</evidence>
<dbReference type="CDD" id="cd01347">
    <property type="entry name" value="ligand_gated_channel"/>
    <property type="match status" value="1"/>
</dbReference>
<comment type="similarity">
    <text evidence="10 11">Belongs to the TonB-dependent receptor family.</text>
</comment>
<dbReference type="InterPro" id="IPR039426">
    <property type="entry name" value="TonB-dep_rcpt-like"/>
</dbReference>
<evidence type="ECO:0000256" key="9">
    <source>
        <dbReference type="ARBA" id="ARBA00023237"/>
    </source>
</evidence>
<keyword evidence="9 10" id="KW-0998">Cell outer membrane</keyword>
<evidence type="ECO:0000256" key="12">
    <source>
        <dbReference type="SAM" id="SignalP"/>
    </source>
</evidence>
<dbReference type="PANTHER" id="PTHR30069:SF53">
    <property type="entry name" value="COLICIN I RECEPTOR-RELATED"/>
    <property type="match status" value="1"/>
</dbReference>
<dbReference type="Pfam" id="PF00593">
    <property type="entry name" value="TonB_dep_Rec_b-barrel"/>
    <property type="match status" value="1"/>
</dbReference>
<comment type="caution">
    <text evidence="15">The sequence shown here is derived from an EMBL/GenBank/DDBJ whole genome shotgun (WGS) entry which is preliminary data.</text>
</comment>
<proteinExistence type="inferred from homology"/>
<dbReference type="Pfam" id="PF07715">
    <property type="entry name" value="Plug"/>
    <property type="match status" value="1"/>
</dbReference>
<dbReference type="InterPro" id="IPR036942">
    <property type="entry name" value="Beta-barrel_TonB_sf"/>
</dbReference>
<evidence type="ECO:0000313" key="16">
    <source>
        <dbReference type="Proteomes" id="UP000588068"/>
    </source>
</evidence>
<feature type="domain" description="TonB-dependent receptor-like beta-barrel" evidence="13">
    <location>
        <begin position="219"/>
        <end position="580"/>
    </location>
</feature>
<organism evidence="15 16">
    <name type="scientific">Povalibacter uvarum</name>
    <dbReference type="NCBI Taxonomy" id="732238"/>
    <lineage>
        <taxon>Bacteria</taxon>
        <taxon>Pseudomonadati</taxon>
        <taxon>Pseudomonadota</taxon>
        <taxon>Gammaproteobacteria</taxon>
        <taxon>Steroidobacterales</taxon>
        <taxon>Steroidobacteraceae</taxon>
        <taxon>Povalibacter</taxon>
    </lineage>
</organism>
<keyword evidence="5 12" id="KW-0732">Signal</keyword>
<keyword evidence="16" id="KW-1185">Reference proteome</keyword>
<dbReference type="Proteomes" id="UP000588068">
    <property type="component" value="Unassembled WGS sequence"/>
</dbReference>
<evidence type="ECO:0000256" key="3">
    <source>
        <dbReference type="ARBA" id="ARBA00022452"/>
    </source>
</evidence>
<evidence type="ECO:0000256" key="5">
    <source>
        <dbReference type="ARBA" id="ARBA00022729"/>
    </source>
</evidence>
<dbReference type="InterPro" id="IPR037066">
    <property type="entry name" value="Plug_dom_sf"/>
</dbReference>
<evidence type="ECO:0000256" key="2">
    <source>
        <dbReference type="ARBA" id="ARBA00022448"/>
    </source>
</evidence>
<evidence type="ECO:0000256" key="10">
    <source>
        <dbReference type="PROSITE-ProRule" id="PRU01360"/>
    </source>
</evidence>
<dbReference type="InterPro" id="IPR012910">
    <property type="entry name" value="Plug_dom"/>
</dbReference>
<dbReference type="EMBL" id="JACHHZ010000004">
    <property type="protein sequence ID" value="MBB6094875.1"/>
    <property type="molecule type" value="Genomic_DNA"/>
</dbReference>
<protein>
    <submittedName>
        <fullName evidence="15">Vitamin B12 transporter</fullName>
    </submittedName>
</protein>
<dbReference type="SUPFAM" id="SSF56935">
    <property type="entry name" value="Porins"/>
    <property type="match status" value="1"/>
</dbReference>
<dbReference type="RefSeq" id="WP_184334269.1">
    <property type="nucleotide sequence ID" value="NZ_JACHHZ010000004.1"/>
</dbReference>